<proteinExistence type="predicted"/>
<dbReference type="SUPFAM" id="SSF81338">
    <property type="entry name" value="Aquaporin-like"/>
    <property type="match status" value="1"/>
</dbReference>
<dbReference type="InterPro" id="IPR023271">
    <property type="entry name" value="Aquaporin-like"/>
</dbReference>
<dbReference type="GO" id="GO:0015267">
    <property type="term" value="F:channel activity"/>
    <property type="evidence" value="ECO:0007669"/>
    <property type="project" value="InterPro"/>
</dbReference>
<reference evidence="6" key="1">
    <citation type="submission" date="2023-03" db="EMBL/GenBank/DDBJ databases">
        <title>Chromosome-scale reference genome and RAD-based genetic map of yellow starthistle (Centaurea solstitialis) reveal putative structural variation and QTLs associated with invader traits.</title>
        <authorList>
            <person name="Reatini B."/>
            <person name="Cang F.A."/>
            <person name="Jiang Q."/>
            <person name="Mckibben M.T.W."/>
            <person name="Barker M.S."/>
            <person name="Rieseberg L.H."/>
            <person name="Dlugosch K.M."/>
        </authorList>
    </citation>
    <scope>NUCLEOTIDE SEQUENCE</scope>
    <source>
        <strain evidence="6">CAN-66</strain>
        <tissue evidence="6">Leaf</tissue>
    </source>
</reference>
<evidence type="ECO:0000256" key="5">
    <source>
        <dbReference type="SAM" id="Phobius"/>
    </source>
</evidence>
<evidence type="ECO:0000256" key="2">
    <source>
        <dbReference type="ARBA" id="ARBA00022692"/>
    </source>
</evidence>
<keyword evidence="7" id="KW-1185">Reference proteome</keyword>
<feature type="transmembrane region" description="Helical" evidence="5">
    <location>
        <begin position="201"/>
        <end position="221"/>
    </location>
</feature>
<dbReference type="Proteomes" id="UP001172457">
    <property type="component" value="Chromosome 5"/>
</dbReference>
<evidence type="ECO:0000313" key="7">
    <source>
        <dbReference type="Proteomes" id="UP001172457"/>
    </source>
</evidence>
<feature type="transmembrane region" description="Helical" evidence="5">
    <location>
        <begin position="12"/>
        <end position="37"/>
    </location>
</feature>
<feature type="transmembrane region" description="Helical" evidence="5">
    <location>
        <begin position="67"/>
        <end position="88"/>
    </location>
</feature>
<dbReference type="InterPro" id="IPR000425">
    <property type="entry name" value="MIP"/>
</dbReference>
<name>A0AA38T5Y6_9ASTR</name>
<accession>A0AA38T5Y6</accession>
<feature type="transmembrane region" description="Helical" evidence="5">
    <location>
        <begin position="44"/>
        <end position="61"/>
    </location>
</feature>
<feature type="transmembrane region" description="Helical" evidence="5">
    <location>
        <begin position="127"/>
        <end position="145"/>
    </location>
</feature>
<dbReference type="GO" id="GO:0016020">
    <property type="term" value="C:membrane"/>
    <property type="evidence" value="ECO:0007669"/>
    <property type="project" value="UniProtKB-SubCell"/>
</dbReference>
<dbReference type="EMBL" id="JARYMX010000005">
    <property type="protein sequence ID" value="KAJ9548041.1"/>
    <property type="molecule type" value="Genomic_DNA"/>
</dbReference>
<dbReference type="Gene3D" id="1.20.1080.10">
    <property type="entry name" value="Glycerol uptake facilitator protein"/>
    <property type="match status" value="1"/>
</dbReference>
<dbReference type="InterPro" id="IPR044226">
    <property type="entry name" value="SIP2-1-like"/>
</dbReference>
<evidence type="ECO:0000256" key="1">
    <source>
        <dbReference type="ARBA" id="ARBA00004141"/>
    </source>
</evidence>
<evidence type="ECO:0000256" key="3">
    <source>
        <dbReference type="ARBA" id="ARBA00022989"/>
    </source>
</evidence>
<protein>
    <recommendedName>
        <fullName evidence="8">Aquaporin SIP2-1</fullName>
    </recommendedName>
</protein>
<sequence>MAGMVRLMITDTILSFLWVWSAVIIRLIVNVALGLSFNGYASEFVRSFLSVFNMFVFAYLVKLTDGGAYNPIAVFTSAVTGDFGSFVFNVGRIPFQIFGSIIGVRCILVIFPEIWRGPELVINLHQGALTEGLLTFTQVLITLGLDRSFHGSFFWKNWINSVLKLALHILGSDLTGGCMNPAAVVGWAYALGAHSTKQHIVVYWFAPIEATLFAVWTFRLLTSHPKPEKKKTN</sequence>
<evidence type="ECO:0000256" key="4">
    <source>
        <dbReference type="ARBA" id="ARBA00023136"/>
    </source>
</evidence>
<keyword evidence="4 5" id="KW-0472">Membrane</keyword>
<dbReference type="PANTHER" id="PTHR47720:SF5">
    <property type="entry name" value="MAJOR INTRINSIC PROTEIN"/>
    <property type="match status" value="1"/>
</dbReference>
<gene>
    <name evidence="6" type="ORF">OSB04_020584</name>
</gene>
<dbReference type="AlphaFoldDB" id="A0AA38T5Y6"/>
<feature type="transmembrane region" description="Helical" evidence="5">
    <location>
        <begin position="165"/>
        <end position="189"/>
    </location>
</feature>
<comment type="subcellular location">
    <subcellularLocation>
        <location evidence="1">Membrane</location>
        <topology evidence="1">Multi-pass membrane protein</topology>
    </subcellularLocation>
</comment>
<dbReference type="PANTHER" id="PTHR47720">
    <property type="entry name" value="AQUAPORIN SIP2-1-RELATED"/>
    <property type="match status" value="1"/>
</dbReference>
<comment type="caution">
    <text evidence="6">The sequence shown here is derived from an EMBL/GenBank/DDBJ whole genome shotgun (WGS) entry which is preliminary data.</text>
</comment>
<evidence type="ECO:0008006" key="8">
    <source>
        <dbReference type="Google" id="ProtNLM"/>
    </source>
</evidence>
<keyword evidence="3 5" id="KW-1133">Transmembrane helix</keyword>
<dbReference type="PRINTS" id="PR00783">
    <property type="entry name" value="MINTRINSICP"/>
</dbReference>
<organism evidence="6 7">
    <name type="scientific">Centaurea solstitialis</name>
    <name type="common">yellow star-thistle</name>
    <dbReference type="NCBI Taxonomy" id="347529"/>
    <lineage>
        <taxon>Eukaryota</taxon>
        <taxon>Viridiplantae</taxon>
        <taxon>Streptophyta</taxon>
        <taxon>Embryophyta</taxon>
        <taxon>Tracheophyta</taxon>
        <taxon>Spermatophyta</taxon>
        <taxon>Magnoliopsida</taxon>
        <taxon>eudicotyledons</taxon>
        <taxon>Gunneridae</taxon>
        <taxon>Pentapetalae</taxon>
        <taxon>asterids</taxon>
        <taxon>campanulids</taxon>
        <taxon>Asterales</taxon>
        <taxon>Asteraceae</taxon>
        <taxon>Carduoideae</taxon>
        <taxon>Cardueae</taxon>
        <taxon>Centaureinae</taxon>
        <taxon>Centaurea</taxon>
    </lineage>
</organism>
<evidence type="ECO:0000313" key="6">
    <source>
        <dbReference type="EMBL" id="KAJ9548041.1"/>
    </source>
</evidence>
<feature type="transmembrane region" description="Helical" evidence="5">
    <location>
        <begin position="95"/>
        <end position="115"/>
    </location>
</feature>
<keyword evidence="2 5" id="KW-0812">Transmembrane</keyword>